<dbReference type="STRING" id="50429.A0A2B4S3G5"/>
<keyword evidence="16" id="KW-1185">Reference proteome</keyword>
<dbReference type="GO" id="GO:0001508">
    <property type="term" value="P:action potential"/>
    <property type="evidence" value="ECO:0007669"/>
    <property type="project" value="TreeGrafter"/>
</dbReference>
<evidence type="ECO:0000256" key="11">
    <source>
        <dbReference type="ARBA" id="ARBA00023303"/>
    </source>
</evidence>
<dbReference type="Pfam" id="PF00520">
    <property type="entry name" value="Ion_trans"/>
    <property type="match status" value="1"/>
</dbReference>
<gene>
    <name evidence="15" type="primary">Kcna1</name>
    <name evidence="15" type="ORF">AWC38_SpisGene11463</name>
</gene>
<feature type="transmembrane region" description="Helical" evidence="12">
    <location>
        <begin position="407"/>
        <end position="427"/>
    </location>
</feature>
<organism evidence="15 16">
    <name type="scientific">Stylophora pistillata</name>
    <name type="common">Smooth cauliflower coral</name>
    <dbReference type="NCBI Taxonomy" id="50429"/>
    <lineage>
        <taxon>Eukaryota</taxon>
        <taxon>Metazoa</taxon>
        <taxon>Cnidaria</taxon>
        <taxon>Anthozoa</taxon>
        <taxon>Hexacorallia</taxon>
        <taxon>Scleractinia</taxon>
        <taxon>Astrocoeniina</taxon>
        <taxon>Pocilloporidae</taxon>
        <taxon>Stylophora</taxon>
    </lineage>
</organism>
<dbReference type="AlphaFoldDB" id="A0A2B4S3G5"/>
<feature type="transmembrane region" description="Helical" evidence="12">
    <location>
        <begin position="179"/>
        <end position="200"/>
    </location>
</feature>
<dbReference type="Pfam" id="PF02214">
    <property type="entry name" value="BTB_2"/>
    <property type="match status" value="1"/>
</dbReference>
<feature type="transmembrane region" description="Helical" evidence="12">
    <location>
        <begin position="275"/>
        <end position="293"/>
    </location>
</feature>
<dbReference type="InterPro" id="IPR005821">
    <property type="entry name" value="Ion_trans_dom"/>
</dbReference>
<keyword evidence="11" id="KW-0407">Ion channel</keyword>
<evidence type="ECO:0000256" key="4">
    <source>
        <dbReference type="ARBA" id="ARBA00022692"/>
    </source>
</evidence>
<dbReference type="InterPro" id="IPR003968">
    <property type="entry name" value="K_chnl_volt-dep_Kv"/>
</dbReference>
<dbReference type="SUPFAM" id="SSF54695">
    <property type="entry name" value="POZ domain"/>
    <property type="match status" value="1"/>
</dbReference>
<dbReference type="GO" id="GO:0005251">
    <property type="term" value="F:delayed rectifier potassium channel activity"/>
    <property type="evidence" value="ECO:0007669"/>
    <property type="project" value="TreeGrafter"/>
</dbReference>
<evidence type="ECO:0000256" key="3">
    <source>
        <dbReference type="ARBA" id="ARBA00022538"/>
    </source>
</evidence>
<evidence type="ECO:0000259" key="14">
    <source>
        <dbReference type="Pfam" id="PF02214"/>
    </source>
</evidence>
<dbReference type="PRINTS" id="PR00169">
    <property type="entry name" value="KCHANNEL"/>
</dbReference>
<sequence>MILSPVGTRRRSWSESRVKSPRLGHRLGDLTRYRQPRISSVAIPGKSVERIKINVSGKKYELTYGRLFRFPKSLLARSARREEFYDAERDEYFFDRNRMAFESVYYFYQTAGELFRPEHIPDDLLMKEMQFYGLLQYLSLPGNVLLSVGPSKVIVPGNKYQRMVWELFENPSSSVAARLVNAFMLLVIILSIVMLCIETLPDLDEENGHVLARNRQQKNGNKSDNITGDIRTVVYVTQSLSNKLQTLFVIETFCIACFSLELMIRFLASAEKRRFFWNLLNLFDLLAVLPFYLSLVVSSQSVSATQSAYTLRVLRLVRLLRLAKIYRYSSSVQIFVKTIRECVKDFLLLYFLILMTTTVFASTCYYFEGEHEGTEFVSIPAAFWWAIITLTSVGYGDMVPVTPAGKINGAVCVVFGVIIITPLLPIIGSKFNSVQEKAKIEKLLTSEKLQISDDDSSESSEDWRRFVTFAEEEELFEIPPSVKNLILDSQIGHNVRSRSITVI</sequence>
<dbReference type="InterPro" id="IPR003972">
    <property type="entry name" value="K_chnl_volt-dep_Kv1"/>
</dbReference>
<keyword evidence="2" id="KW-0813">Transport</keyword>
<dbReference type="Gene3D" id="3.30.710.10">
    <property type="entry name" value="Potassium Channel Kv1.1, Chain A"/>
    <property type="match status" value="1"/>
</dbReference>
<dbReference type="InterPro" id="IPR027359">
    <property type="entry name" value="Volt_channel_dom_sf"/>
</dbReference>
<dbReference type="Gene3D" id="1.20.120.350">
    <property type="entry name" value="Voltage-gated potassium channels. Chain C"/>
    <property type="match status" value="1"/>
</dbReference>
<dbReference type="PRINTS" id="PR01491">
    <property type="entry name" value="KVCHANNEL"/>
</dbReference>
<evidence type="ECO:0000256" key="6">
    <source>
        <dbReference type="ARBA" id="ARBA00022882"/>
    </source>
</evidence>
<comment type="caution">
    <text evidence="15">The sequence shown here is derived from an EMBL/GenBank/DDBJ whole genome shotgun (WGS) entry which is preliminary data.</text>
</comment>
<feature type="transmembrane region" description="Helical" evidence="12">
    <location>
        <begin position="347"/>
        <end position="367"/>
    </location>
</feature>
<dbReference type="Gene3D" id="1.10.287.70">
    <property type="match status" value="1"/>
</dbReference>
<feature type="transmembrane region" description="Helical" evidence="12">
    <location>
        <begin position="247"/>
        <end position="268"/>
    </location>
</feature>
<dbReference type="Proteomes" id="UP000225706">
    <property type="component" value="Unassembled WGS sequence"/>
</dbReference>
<dbReference type="PANTHER" id="PTHR11537:SF113">
    <property type="entry name" value="POTASSIUM VOLTAGE-GATED CHANNEL PROTEIN SHAKER"/>
    <property type="match status" value="1"/>
</dbReference>
<dbReference type="InterPro" id="IPR003131">
    <property type="entry name" value="T1-type_BTB"/>
</dbReference>
<dbReference type="InterPro" id="IPR028325">
    <property type="entry name" value="VG_K_chnl"/>
</dbReference>
<dbReference type="FunFam" id="1.10.287.70:FF:000028">
    <property type="entry name" value="potassium voltage-gated channel subfamily D member 3"/>
    <property type="match status" value="1"/>
</dbReference>
<evidence type="ECO:0000313" key="16">
    <source>
        <dbReference type="Proteomes" id="UP000225706"/>
    </source>
</evidence>
<dbReference type="GO" id="GO:0051260">
    <property type="term" value="P:protein homooligomerization"/>
    <property type="evidence" value="ECO:0007669"/>
    <property type="project" value="InterPro"/>
</dbReference>
<feature type="domain" description="Potassium channel tetramerisation-type BTB" evidence="14">
    <location>
        <begin position="51"/>
        <end position="136"/>
    </location>
</feature>
<keyword evidence="8 12" id="KW-1133">Transmembrane helix</keyword>
<evidence type="ECO:0000256" key="1">
    <source>
        <dbReference type="ARBA" id="ARBA00004141"/>
    </source>
</evidence>
<evidence type="ECO:0000256" key="2">
    <source>
        <dbReference type="ARBA" id="ARBA00022448"/>
    </source>
</evidence>
<accession>A0A2B4S3G5</accession>
<keyword evidence="9" id="KW-0406">Ion transport</keyword>
<name>A0A2B4S3G5_STYPI</name>
<evidence type="ECO:0000256" key="10">
    <source>
        <dbReference type="ARBA" id="ARBA00023136"/>
    </source>
</evidence>
<keyword evidence="5" id="KW-0631">Potassium channel</keyword>
<feature type="domain" description="Ion transport" evidence="13">
    <location>
        <begin position="178"/>
        <end position="438"/>
    </location>
</feature>
<feature type="transmembrane region" description="Helical" evidence="12">
    <location>
        <begin position="376"/>
        <end position="395"/>
    </location>
</feature>
<keyword evidence="7" id="KW-0630">Potassium</keyword>
<dbReference type="EMBL" id="LSMT01000191">
    <property type="protein sequence ID" value="PFX23946.1"/>
    <property type="molecule type" value="Genomic_DNA"/>
</dbReference>
<dbReference type="PRINTS" id="PR01496">
    <property type="entry name" value="SHAKERCHANEL"/>
</dbReference>
<keyword evidence="3" id="KW-0633">Potassium transport</keyword>
<reference evidence="16" key="1">
    <citation type="journal article" date="2017" name="bioRxiv">
        <title>Comparative analysis of the genomes of Stylophora pistillata and Acropora digitifera provides evidence for extensive differences between species of corals.</title>
        <authorList>
            <person name="Voolstra C.R."/>
            <person name="Li Y."/>
            <person name="Liew Y.J."/>
            <person name="Baumgarten S."/>
            <person name="Zoccola D."/>
            <person name="Flot J.-F."/>
            <person name="Tambutte S."/>
            <person name="Allemand D."/>
            <person name="Aranda M."/>
        </authorList>
    </citation>
    <scope>NUCLEOTIDE SEQUENCE [LARGE SCALE GENOMIC DNA]</scope>
</reference>
<evidence type="ECO:0000256" key="7">
    <source>
        <dbReference type="ARBA" id="ARBA00022958"/>
    </source>
</evidence>
<evidence type="ECO:0000256" key="12">
    <source>
        <dbReference type="SAM" id="Phobius"/>
    </source>
</evidence>
<keyword evidence="4 12" id="KW-0812">Transmembrane</keyword>
<evidence type="ECO:0000256" key="9">
    <source>
        <dbReference type="ARBA" id="ARBA00023065"/>
    </source>
</evidence>
<keyword evidence="6" id="KW-0851">Voltage-gated channel</keyword>
<dbReference type="InterPro" id="IPR011333">
    <property type="entry name" value="SKP1/BTB/POZ_sf"/>
</dbReference>
<dbReference type="PANTHER" id="PTHR11537">
    <property type="entry name" value="VOLTAGE-GATED POTASSIUM CHANNEL"/>
    <property type="match status" value="1"/>
</dbReference>
<comment type="subcellular location">
    <subcellularLocation>
        <location evidence="1">Membrane</location>
        <topology evidence="1">Multi-pass membrane protein</topology>
    </subcellularLocation>
</comment>
<dbReference type="SUPFAM" id="SSF81324">
    <property type="entry name" value="Voltage-gated potassium channels"/>
    <property type="match status" value="1"/>
</dbReference>
<evidence type="ECO:0000313" key="15">
    <source>
        <dbReference type="EMBL" id="PFX23946.1"/>
    </source>
</evidence>
<protein>
    <submittedName>
        <fullName evidence="15">Potassium voltage-gated channel subfamily A member 1</fullName>
    </submittedName>
</protein>
<evidence type="ECO:0000256" key="5">
    <source>
        <dbReference type="ARBA" id="ARBA00022826"/>
    </source>
</evidence>
<dbReference type="OrthoDB" id="433309at2759"/>
<evidence type="ECO:0000256" key="8">
    <source>
        <dbReference type="ARBA" id="ARBA00022989"/>
    </source>
</evidence>
<keyword evidence="10 12" id="KW-0472">Membrane</keyword>
<proteinExistence type="predicted"/>
<dbReference type="GO" id="GO:0008076">
    <property type="term" value="C:voltage-gated potassium channel complex"/>
    <property type="evidence" value="ECO:0007669"/>
    <property type="project" value="InterPro"/>
</dbReference>
<evidence type="ECO:0000259" key="13">
    <source>
        <dbReference type="Pfam" id="PF00520"/>
    </source>
</evidence>